<dbReference type="Proteomes" id="UP000208104">
    <property type="component" value="Segment"/>
</dbReference>
<sequence>MSEFVKCIKCGFRYVTDKARENFEAEGLKGEPLLCLHCIGALTGKVMNSFGYLVYPEELESSNQHMQAIPKTIVGCRPCMKKRG</sequence>
<reference evidence="1 2" key="1">
    <citation type="journal article" date="2015" name="Genome Announc.">
        <title>Genome Sequences of Five Additional Brevibacillus laterosporus Bacteriophages.</title>
        <authorList>
            <person name="Merrill B.D."/>
            <person name="Berg J.A."/>
            <person name="Graves K.A."/>
            <person name="Ward A.T."/>
            <person name="Hilton J.A."/>
            <person name="Wake B.N."/>
            <person name="Grose J.H."/>
            <person name="Breakwell D.P."/>
            <person name="Burnett S.H."/>
        </authorList>
    </citation>
    <scope>NUCLEOTIDE SEQUENCE [LARGE SCALE GENOMIC DNA]</scope>
</reference>
<proteinExistence type="predicted"/>
<evidence type="ECO:0000313" key="1">
    <source>
        <dbReference type="EMBL" id="ALA07147.1"/>
    </source>
</evidence>
<dbReference type="KEGG" id="vg:26625965"/>
<gene>
    <name evidence="1" type="ORF">JENST_17</name>
</gene>
<keyword evidence="2" id="KW-1185">Reference proteome</keyword>
<organism evidence="1 2">
    <name type="scientific">Brevibacillus phage Jenst</name>
    <dbReference type="NCBI Taxonomy" id="1691954"/>
    <lineage>
        <taxon>Viruses</taxon>
        <taxon>Duplodnaviria</taxon>
        <taxon>Heunggongvirae</taxon>
        <taxon>Uroviricota</taxon>
        <taxon>Caudoviricetes</taxon>
        <taxon>Jenstvirus</taxon>
        <taxon>Jenstvirus jenst</taxon>
    </lineage>
</organism>
<dbReference type="EMBL" id="KT151955">
    <property type="protein sequence ID" value="ALA07147.1"/>
    <property type="molecule type" value="Genomic_DNA"/>
</dbReference>
<dbReference type="GeneID" id="26625965"/>
<name>A0A0K2CMU9_9CAUD</name>
<evidence type="ECO:0000313" key="2">
    <source>
        <dbReference type="Proteomes" id="UP000208104"/>
    </source>
</evidence>
<dbReference type="RefSeq" id="YP_009199078.1">
    <property type="nucleotide sequence ID" value="NC_028805.1"/>
</dbReference>
<accession>A0A0K2CMU9</accession>
<protein>
    <submittedName>
        <fullName evidence="1">Uncharacterized protein</fullName>
    </submittedName>
</protein>